<reference evidence="2" key="1">
    <citation type="journal article" date="2015" name="Nature">
        <title>Complex archaea that bridge the gap between prokaryotes and eukaryotes.</title>
        <authorList>
            <person name="Spang A."/>
            <person name="Saw J.H."/>
            <person name="Jorgensen S.L."/>
            <person name="Zaremba-Niedzwiedzka K."/>
            <person name="Martijn J."/>
            <person name="Lind A.E."/>
            <person name="van Eijk R."/>
            <person name="Schleper C."/>
            <person name="Guy L."/>
            <person name="Ettema T.J."/>
        </authorList>
    </citation>
    <scope>NUCLEOTIDE SEQUENCE</scope>
</reference>
<dbReference type="AlphaFoldDB" id="A0A0F9XD48"/>
<evidence type="ECO:0008006" key="3">
    <source>
        <dbReference type="Google" id="ProtNLM"/>
    </source>
</evidence>
<feature type="compositionally biased region" description="Acidic residues" evidence="1">
    <location>
        <begin position="81"/>
        <end position="93"/>
    </location>
</feature>
<evidence type="ECO:0000256" key="1">
    <source>
        <dbReference type="SAM" id="MobiDB-lite"/>
    </source>
</evidence>
<proteinExistence type="predicted"/>
<dbReference type="EMBL" id="LAZR01000061">
    <property type="protein sequence ID" value="KKN96936.1"/>
    <property type="molecule type" value="Genomic_DNA"/>
</dbReference>
<feature type="region of interest" description="Disordered" evidence="1">
    <location>
        <begin position="35"/>
        <end position="99"/>
    </location>
</feature>
<gene>
    <name evidence="2" type="ORF">LCGC14_0161860</name>
</gene>
<sequence>MIKQRLSALRFVLPVLILMCLALGLLAGSAKGIEPGDEGSAAAQPTGAEAAELDDSDSAEDDLDEPGDETPTDTQPVDTQPVEEAEEQTDELSPEFGLPGRRTEHYFIYSQLSEEATTDLSHRLESMYDYYSKRFKDVYSPINFPKQVFLFSNRQDFVAAGGHPTMPGVFMGGGDSVGARLMLIFREGNLGSFMMSCPLMYHEAFHQFVAIDISQAGNVNRKWPVWLDESYATVFNNITWTGDGWVDGIARNEMVASAVDNKSSFIPLRRLMDITGAKWHELTSKGKIWPIYMEGWSLIFFLNHASRGKYRPLLATYVEQVSTGQDSSVTRRRIISLQGTFSRWVRRDLHLHMTGAKYFEIFTAMATSHLARAHARGQRFESGEDFLAMAKNRMLNLPPLGDDQWLPDTLRQELLWYHNLLTQSHQPFKFTIEYPSGGGLPVIHVAQPRFGLVMKGTYRLDDDGKVKRVKVDYVRCPSIDLVKAKKAVGTR</sequence>
<accession>A0A0F9XD48</accession>
<comment type="caution">
    <text evidence="2">The sequence shown here is derived from an EMBL/GenBank/DDBJ whole genome shotgun (WGS) entry which is preliminary data.</text>
</comment>
<protein>
    <recommendedName>
        <fullName evidence="3">DUF1570 domain-containing protein</fullName>
    </recommendedName>
</protein>
<feature type="compositionally biased region" description="Low complexity" evidence="1">
    <location>
        <begin position="41"/>
        <end position="50"/>
    </location>
</feature>
<feature type="compositionally biased region" description="Acidic residues" evidence="1">
    <location>
        <begin position="51"/>
        <end position="71"/>
    </location>
</feature>
<evidence type="ECO:0000313" key="2">
    <source>
        <dbReference type="EMBL" id="KKN96936.1"/>
    </source>
</evidence>
<name>A0A0F9XD48_9ZZZZ</name>
<organism evidence="2">
    <name type="scientific">marine sediment metagenome</name>
    <dbReference type="NCBI Taxonomy" id="412755"/>
    <lineage>
        <taxon>unclassified sequences</taxon>
        <taxon>metagenomes</taxon>
        <taxon>ecological metagenomes</taxon>
    </lineage>
</organism>